<dbReference type="Proteomes" id="UP000278143">
    <property type="component" value="Unassembled WGS sequence"/>
</dbReference>
<name>A0A4V1J149_9FUNG</name>
<dbReference type="Gene3D" id="1.20.900.10">
    <property type="entry name" value="Dbl homology (DH) domain"/>
    <property type="match status" value="1"/>
</dbReference>
<dbReference type="PROSITE" id="PS50010">
    <property type="entry name" value="DH_2"/>
    <property type="match status" value="1"/>
</dbReference>
<feature type="region of interest" description="Disordered" evidence="2">
    <location>
        <begin position="580"/>
        <end position="621"/>
    </location>
</feature>
<dbReference type="PANTHER" id="PTHR12673">
    <property type="entry name" value="FACIOGENITAL DYSPLASIA PROTEIN"/>
    <property type="match status" value="1"/>
</dbReference>
<feature type="domain" description="DH" evidence="3">
    <location>
        <begin position="76"/>
        <end position="229"/>
    </location>
</feature>
<organism evidence="4 5">
    <name type="scientific">Syncephalis pseudoplumigaleata</name>
    <dbReference type="NCBI Taxonomy" id="1712513"/>
    <lineage>
        <taxon>Eukaryota</taxon>
        <taxon>Fungi</taxon>
        <taxon>Fungi incertae sedis</taxon>
        <taxon>Zoopagomycota</taxon>
        <taxon>Zoopagomycotina</taxon>
        <taxon>Zoopagomycetes</taxon>
        <taxon>Zoopagales</taxon>
        <taxon>Piptocephalidaceae</taxon>
        <taxon>Syncephalis</taxon>
    </lineage>
</organism>
<keyword evidence="1" id="KW-0175">Coiled coil</keyword>
<dbReference type="Pfam" id="PF00621">
    <property type="entry name" value="RhoGEF"/>
    <property type="match status" value="1"/>
</dbReference>
<keyword evidence="5" id="KW-1185">Reference proteome</keyword>
<evidence type="ECO:0000256" key="1">
    <source>
        <dbReference type="SAM" id="Coils"/>
    </source>
</evidence>
<reference evidence="5" key="1">
    <citation type="journal article" date="2018" name="Nat. Microbiol.">
        <title>Leveraging single-cell genomics to expand the fungal tree of life.</title>
        <authorList>
            <person name="Ahrendt S.R."/>
            <person name="Quandt C.A."/>
            <person name="Ciobanu D."/>
            <person name="Clum A."/>
            <person name="Salamov A."/>
            <person name="Andreopoulos B."/>
            <person name="Cheng J.F."/>
            <person name="Woyke T."/>
            <person name="Pelin A."/>
            <person name="Henrissat B."/>
            <person name="Reynolds N.K."/>
            <person name="Benny G.L."/>
            <person name="Smith M.E."/>
            <person name="James T.Y."/>
            <person name="Grigoriev I.V."/>
        </authorList>
    </citation>
    <scope>NUCLEOTIDE SEQUENCE [LARGE SCALE GENOMIC DNA]</scope>
    <source>
        <strain evidence="5">Benny S71-1</strain>
    </source>
</reference>
<protein>
    <recommendedName>
        <fullName evidence="3">DH domain-containing protein</fullName>
    </recommendedName>
</protein>
<dbReference type="OrthoDB" id="660555at2759"/>
<evidence type="ECO:0000256" key="2">
    <source>
        <dbReference type="SAM" id="MobiDB-lite"/>
    </source>
</evidence>
<dbReference type="SUPFAM" id="SSF48065">
    <property type="entry name" value="DBL homology domain (DH-domain)"/>
    <property type="match status" value="1"/>
</dbReference>
<accession>A0A4V1J149</accession>
<feature type="compositionally biased region" description="Low complexity" evidence="2">
    <location>
        <begin position="604"/>
        <end position="615"/>
    </location>
</feature>
<evidence type="ECO:0000259" key="3">
    <source>
        <dbReference type="PROSITE" id="PS50010"/>
    </source>
</evidence>
<evidence type="ECO:0000313" key="5">
    <source>
        <dbReference type="Proteomes" id="UP000278143"/>
    </source>
</evidence>
<dbReference type="EMBL" id="KZ990662">
    <property type="protein sequence ID" value="RKP23819.1"/>
    <property type="molecule type" value="Genomic_DNA"/>
</dbReference>
<dbReference type="GO" id="GO:0005085">
    <property type="term" value="F:guanyl-nucleotide exchange factor activity"/>
    <property type="evidence" value="ECO:0007669"/>
    <property type="project" value="InterPro"/>
</dbReference>
<feature type="coiled-coil region" evidence="1">
    <location>
        <begin position="67"/>
        <end position="101"/>
    </location>
</feature>
<gene>
    <name evidence="4" type="ORF">SYNPS1DRAFT_24101</name>
</gene>
<dbReference type="InterPro" id="IPR051092">
    <property type="entry name" value="FYVE_RhoGEF_PH"/>
</dbReference>
<dbReference type="InterPro" id="IPR000219">
    <property type="entry name" value="DH_dom"/>
</dbReference>
<dbReference type="PANTHER" id="PTHR12673:SF159">
    <property type="entry name" value="LD03170P"/>
    <property type="match status" value="1"/>
</dbReference>
<dbReference type="AlphaFoldDB" id="A0A4V1J149"/>
<feature type="region of interest" description="Disordered" evidence="2">
    <location>
        <begin position="484"/>
        <end position="503"/>
    </location>
</feature>
<dbReference type="SMART" id="SM00325">
    <property type="entry name" value="RhoGEF"/>
    <property type="match status" value="1"/>
</dbReference>
<dbReference type="InterPro" id="IPR035899">
    <property type="entry name" value="DBL_dom_sf"/>
</dbReference>
<dbReference type="GO" id="GO:0005737">
    <property type="term" value="C:cytoplasm"/>
    <property type="evidence" value="ECO:0007669"/>
    <property type="project" value="TreeGrafter"/>
</dbReference>
<dbReference type="CDD" id="cd00160">
    <property type="entry name" value="RhoGEF"/>
    <property type="match status" value="1"/>
</dbReference>
<sequence length="656" mass="73008">MDVPVLIPLLQLNQSISIDVVLTHPLDGDPDRIRAAESFLDICGEPLVAPALMAHIEEMASSHAPSLQVAENRRERREEIIKELLETERNYLRKINALIEATKIRAMVLEGLQRGSDRYYVNAIFYNISAIAQVSQLFIRALEQTMLDEATGDVVSAIANHIHKSSATYQSYLLNYGTAIERLRQFQESHRAYKLLLKQARSLKSCDRLSIADLLVQPVQRIPRYALIVTSKWMGAHLLRYTHAKHPDHARLVDILATVDSIGSLHGYQDKDRLTQLNGIRATVHGCPEQLLSASRTFLAQLEVSEIEPATFAATRAVTLFLFCDTVLFAERTSSGLRSLAWTSVLDLALTGVGEQVSSSGFLLRYGGSDTSAGGYWGERVVRQYAAHSEQEGARFRMLFYDTWAALRMKVNNCKTYVQCYNNSLQVYINIYDTHDLYEKAVYKQELGGTCYHLPRQMAYNHTWLGSVRSLKLAAQPIVQFTQTPASSRTGRRDHPGRGGALHKGLQTQYLSRLTRAVGSVTSRDAWPGRHAAMFRSADTMLPGGNTGRTAGVASRTHMARCGSEVLQNRRATLNISSLCETGGGGGRGVRPEGSWVDLRRSDSNSSRSTQSSSSKSHRSLERMLRSTWDSVCAAVGDMRDRRASSFMADGLPPRK</sequence>
<proteinExistence type="predicted"/>
<evidence type="ECO:0000313" key="4">
    <source>
        <dbReference type="EMBL" id="RKP23819.1"/>
    </source>
</evidence>